<dbReference type="PANTHER" id="PTHR12001">
    <property type="entry name" value="GERANYLGERANYL PYROPHOSPHATE SYNTHASE"/>
    <property type="match status" value="1"/>
</dbReference>
<reference evidence="7 8" key="1">
    <citation type="journal article" date="2014" name="Int. J. Syst. Evol. Microbiol.">
        <title>Jeotgalibaca dankookensis gen. nov., sp. nov., a member of the family Carnobacteriaceae, isolated from seujeot (Korean traditional food).</title>
        <authorList>
            <person name="Lee D.G."/>
            <person name="Trujillo M.E."/>
            <person name="Kang H."/>
            <person name="Ahn T.Y."/>
        </authorList>
    </citation>
    <scope>NUCLEOTIDE SEQUENCE [LARGE SCALE GENOMIC DNA]</scope>
    <source>
        <strain evidence="7 8">EX-07</strain>
    </source>
</reference>
<evidence type="ECO:0000313" key="8">
    <source>
        <dbReference type="Proteomes" id="UP000188993"/>
    </source>
</evidence>
<organism evidence="7 8">
    <name type="scientific">Jeotgalibaca dankookensis</name>
    <dbReference type="NCBI Taxonomy" id="708126"/>
    <lineage>
        <taxon>Bacteria</taxon>
        <taxon>Bacillati</taxon>
        <taxon>Bacillota</taxon>
        <taxon>Bacilli</taxon>
        <taxon>Lactobacillales</taxon>
        <taxon>Carnobacteriaceae</taxon>
        <taxon>Jeotgalibaca</taxon>
    </lineage>
</organism>
<evidence type="ECO:0000256" key="5">
    <source>
        <dbReference type="ARBA" id="ARBA00022842"/>
    </source>
</evidence>
<dbReference type="Proteomes" id="UP000188993">
    <property type="component" value="Chromosome"/>
</dbReference>
<evidence type="ECO:0000256" key="6">
    <source>
        <dbReference type="RuleBase" id="RU004466"/>
    </source>
</evidence>
<keyword evidence="4" id="KW-0479">Metal-binding</keyword>
<protein>
    <submittedName>
        <fullName evidence="7">Heptaprenyl diphosphate synthase component 2</fullName>
        <ecNumber evidence="7">2.5.1.30</ecNumber>
    </submittedName>
</protein>
<dbReference type="OrthoDB" id="9805316at2"/>
<dbReference type="PANTHER" id="PTHR12001:SF69">
    <property type="entry name" value="ALL TRANS-POLYPRENYL-DIPHOSPHATE SYNTHASE PDSS1"/>
    <property type="match status" value="1"/>
</dbReference>
<dbReference type="Gene3D" id="1.10.600.10">
    <property type="entry name" value="Farnesyl Diphosphate Synthase"/>
    <property type="match status" value="1"/>
</dbReference>
<sequence length="326" mass="37222">MELHPLWDDYPTIQKELQATLSLIEDTITIRNEDVRDKINEMLTSGGKLLRPAYSLLFSLFSENRNPEKARAIAAAIEVLHMATLVHDDVIDGSDKRRNRDTLNVTYGNRVAIYTGDYLFTVAFRLLQEYASDINLIENNSEGIEKILIGELQQMDRRYNTNMRMRDYLSQIQGKTAYLFGLSCYSGAYEVDPDSRFSRQAFQIGSNIGMAFQIMDDILDFTADDTKVGKPIFQDIKNGIYTAPVLYTLKKEPKKILPFLEKGKSITDKELQALYALVIDSGGLNEAKNLADKYTRKALKQISKLPNRDAKKLLLKITEQITHRNF</sequence>
<evidence type="ECO:0000256" key="3">
    <source>
        <dbReference type="ARBA" id="ARBA00022679"/>
    </source>
</evidence>
<dbReference type="EC" id="2.5.1.30" evidence="7"/>
<dbReference type="InterPro" id="IPR008949">
    <property type="entry name" value="Isoprenoid_synthase_dom_sf"/>
</dbReference>
<comment type="cofactor">
    <cofactor evidence="1">
        <name>Mg(2+)</name>
        <dbReference type="ChEBI" id="CHEBI:18420"/>
    </cofactor>
</comment>
<evidence type="ECO:0000256" key="4">
    <source>
        <dbReference type="ARBA" id="ARBA00022723"/>
    </source>
</evidence>
<keyword evidence="5" id="KW-0460">Magnesium</keyword>
<gene>
    <name evidence="7" type="primary">hepT</name>
    <name evidence="7" type="ORF">BW727_101765</name>
</gene>
<dbReference type="KEGG" id="jda:BW727_101765"/>
<dbReference type="SFLD" id="SFLDS00005">
    <property type="entry name" value="Isoprenoid_Synthase_Type_I"/>
    <property type="match status" value="1"/>
</dbReference>
<dbReference type="GO" id="GO:0046872">
    <property type="term" value="F:metal ion binding"/>
    <property type="evidence" value="ECO:0007669"/>
    <property type="project" value="UniProtKB-KW"/>
</dbReference>
<dbReference type="PROSITE" id="PS00444">
    <property type="entry name" value="POLYPRENYL_SYNTHASE_2"/>
    <property type="match status" value="1"/>
</dbReference>
<dbReference type="Pfam" id="PF00348">
    <property type="entry name" value="polyprenyl_synt"/>
    <property type="match status" value="1"/>
</dbReference>
<dbReference type="CDD" id="cd00685">
    <property type="entry name" value="Trans_IPPS_HT"/>
    <property type="match status" value="1"/>
</dbReference>
<evidence type="ECO:0000313" key="7">
    <source>
        <dbReference type="EMBL" id="AQS54119.1"/>
    </source>
</evidence>
<dbReference type="RefSeq" id="WP_062472207.1">
    <property type="nucleotide sequence ID" value="NZ_BBYN01000039.1"/>
</dbReference>
<dbReference type="SUPFAM" id="SSF48576">
    <property type="entry name" value="Terpenoid synthases"/>
    <property type="match status" value="1"/>
</dbReference>
<keyword evidence="3 6" id="KW-0808">Transferase</keyword>
<dbReference type="AlphaFoldDB" id="A0A1S6IRG8"/>
<dbReference type="InterPro" id="IPR033749">
    <property type="entry name" value="Polyprenyl_synt_CS"/>
</dbReference>
<comment type="similarity">
    <text evidence="2 6">Belongs to the FPP/GGPP synthase family.</text>
</comment>
<keyword evidence="8" id="KW-1185">Reference proteome</keyword>
<accession>A0A1S6IRG8</accession>
<evidence type="ECO:0000256" key="2">
    <source>
        <dbReference type="ARBA" id="ARBA00006706"/>
    </source>
</evidence>
<dbReference type="GO" id="GO:0000010">
    <property type="term" value="F:heptaprenyl diphosphate synthase activity"/>
    <property type="evidence" value="ECO:0007669"/>
    <property type="project" value="UniProtKB-EC"/>
</dbReference>
<dbReference type="GO" id="GO:0008299">
    <property type="term" value="P:isoprenoid biosynthetic process"/>
    <property type="evidence" value="ECO:0007669"/>
    <property type="project" value="InterPro"/>
</dbReference>
<name>A0A1S6IRG8_9LACT</name>
<proteinExistence type="inferred from homology"/>
<dbReference type="STRING" id="708126.BW727_101765"/>
<dbReference type="EMBL" id="CP019728">
    <property type="protein sequence ID" value="AQS54119.1"/>
    <property type="molecule type" value="Genomic_DNA"/>
</dbReference>
<evidence type="ECO:0000256" key="1">
    <source>
        <dbReference type="ARBA" id="ARBA00001946"/>
    </source>
</evidence>
<dbReference type="InterPro" id="IPR000092">
    <property type="entry name" value="Polyprenyl_synt"/>
</dbReference>